<dbReference type="InterPro" id="IPR002052">
    <property type="entry name" value="DNA_methylase_N6_adenine_CS"/>
</dbReference>
<evidence type="ECO:0000313" key="4">
    <source>
        <dbReference type="Proteomes" id="UP001149140"/>
    </source>
</evidence>
<comment type="caution">
    <text evidence="3">The sequence shown here is derived from an EMBL/GenBank/DDBJ whole genome shotgun (WGS) entry which is preliminary data.</text>
</comment>
<evidence type="ECO:0000259" key="2">
    <source>
        <dbReference type="Pfam" id="PF01861"/>
    </source>
</evidence>
<evidence type="ECO:0000313" key="3">
    <source>
        <dbReference type="EMBL" id="MDA0159156.1"/>
    </source>
</evidence>
<dbReference type="GO" id="GO:0008168">
    <property type="term" value="F:methyltransferase activity"/>
    <property type="evidence" value="ECO:0007669"/>
    <property type="project" value="InterPro"/>
</dbReference>
<sequence>MISPHDTATDGSRRVAGHLRTLGPEARQARRLLTDLLDAGPTTLERLVAQTGAPRRDVEHLVKLMGEDADRQGHRIEVLAPEPYAALALAEPAPVPLPVEAMQELLAAAPAPVKSLDHVAATADTVLRRARWLDEQFELSQTRVLMLGDHDATTLAFGVLGIEIGALAVVDIDHDLLAYLGERSTASPYFADLRVGLPEPLRDQFDIVVTDPPYSAEGVGLFAARGVEAIDRHERGRLILAYGFPPSSPALGLKVQNALSGLDLVYEAVLPGFNHYDGAQAIGSRSAQYVLRPTRRSKRAAARTVARTVPTIYSHGRQSVESANDGPEVFRRLAEDAEAIDVDELFDAPRVRAGRVAVNLAPLHGRSLVHAALAAQAPEVDLVVPNETDGVRSESEQERTRRLLGAVRFRRSVDGTPFTIVHVAGTPPLPPPFAPLAETAGELAGRRPIDLPLHLLERLVRAEVQYAPEHVGASGRPDPDHRGRDLPRADRR</sequence>
<accession>A0A9X3MM77</accession>
<dbReference type="PROSITE" id="PS00092">
    <property type="entry name" value="N6_MTASE"/>
    <property type="match status" value="1"/>
</dbReference>
<dbReference type="Gene3D" id="3.40.50.150">
    <property type="entry name" value="Vaccinia Virus protein VP39"/>
    <property type="match status" value="1"/>
</dbReference>
<dbReference type="GO" id="GO:0032259">
    <property type="term" value="P:methylation"/>
    <property type="evidence" value="ECO:0007669"/>
    <property type="project" value="InterPro"/>
</dbReference>
<protein>
    <submittedName>
        <fullName evidence="3">Bis-aminopropyl spermidine synthase family protein</fullName>
    </submittedName>
</protein>
<dbReference type="SUPFAM" id="SSF53335">
    <property type="entry name" value="S-adenosyl-L-methionine-dependent methyltransferases"/>
    <property type="match status" value="1"/>
</dbReference>
<dbReference type="Proteomes" id="UP001149140">
    <property type="component" value="Unassembled WGS sequence"/>
</dbReference>
<dbReference type="InterPro" id="IPR029063">
    <property type="entry name" value="SAM-dependent_MTases_sf"/>
</dbReference>
<feature type="region of interest" description="Disordered" evidence="1">
    <location>
        <begin position="469"/>
        <end position="492"/>
    </location>
</feature>
<evidence type="ECO:0000256" key="1">
    <source>
        <dbReference type="SAM" id="MobiDB-lite"/>
    </source>
</evidence>
<dbReference type="Pfam" id="PF01861">
    <property type="entry name" value="BpsA_C"/>
    <property type="match status" value="1"/>
</dbReference>
<keyword evidence="4" id="KW-1185">Reference proteome</keyword>
<name>A0A9X3MM77_9ACTN</name>
<dbReference type="RefSeq" id="WP_270037828.1">
    <property type="nucleotide sequence ID" value="NZ_JAPDOD010000002.1"/>
</dbReference>
<feature type="compositionally biased region" description="Basic and acidic residues" evidence="1">
    <location>
        <begin position="477"/>
        <end position="492"/>
    </location>
</feature>
<dbReference type="AlphaFoldDB" id="A0A9X3MM77"/>
<proteinExistence type="predicted"/>
<organism evidence="3 4">
    <name type="scientific">Solirubrobacter ginsenosidimutans</name>
    <dbReference type="NCBI Taxonomy" id="490573"/>
    <lineage>
        <taxon>Bacteria</taxon>
        <taxon>Bacillati</taxon>
        <taxon>Actinomycetota</taxon>
        <taxon>Thermoleophilia</taxon>
        <taxon>Solirubrobacterales</taxon>
        <taxon>Solirubrobacteraceae</taxon>
        <taxon>Solirubrobacter</taxon>
    </lineage>
</organism>
<dbReference type="EMBL" id="JAPDOD010000002">
    <property type="protein sequence ID" value="MDA0159156.1"/>
    <property type="molecule type" value="Genomic_DNA"/>
</dbReference>
<gene>
    <name evidence="3" type="ORF">OM076_02670</name>
</gene>
<reference evidence="3" key="1">
    <citation type="submission" date="2022-10" db="EMBL/GenBank/DDBJ databases">
        <title>The WGS of Solirubrobacter ginsenosidimutans DSM 21036.</title>
        <authorList>
            <person name="Jiang Z."/>
        </authorList>
    </citation>
    <scope>NUCLEOTIDE SEQUENCE</scope>
    <source>
        <strain evidence="3">DSM 21036</strain>
    </source>
</reference>
<feature type="domain" description="N(4)-bis(aminopropyl)spermidine synthase C-terminal" evidence="2">
    <location>
        <begin position="102"/>
        <end position="301"/>
    </location>
</feature>
<dbReference type="GO" id="GO:0003676">
    <property type="term" value="F:nucleic acid binding"/>
    <property type="evidence" value="ECO:0007669"/>
    <property type="project" value="InterPro"/>
</dbReference>
<dbReference type="InterPro" id="IPR002723">
    <property type="entry name" value="BpsA_C"/>
</dbReference>